<feature type="transmembrane region" description="Helical" evidence="6">
    <location>
        <begin position="238"/>
        <end position="257"/>
    </location>
</feature>
<dbReference type="Pfam" id="PF03176">
    <property type="entry name" value="MMPL"/>
    <property type="match status" value="2"/>
</dbReference>
<feature type="transmembrane region" description="Helical" evidence="6">
    <location>
        <begin position="660"/>
        <end position="677"/>
    </location>
</feature>
<dbReference type="InterPro" id="IPR004869">
    <property type="entry name" value="MMPL_dom"/>
</dbReference>
<dbReference type="HOGENOM" id="CLU_007352_0_0_9"/>
<accession>A6BCY9</accession>
<dbReference type="PANTHER" id="PTHR33406:SF13">
    <property type="entry name" value="MEMBRANE PROTEIN YDFJ"/>
    <property type="match status" value="1"/>
</dbReference>
<dbReference type="PANTHER" id="PTHR33406">
    <property type="entry name" value="MEMBRANE PROTEIN MJ1562-RELATED"/>
    <property type="match status" value="1"/>
</dbReference>
<dbReference type="InterPro" id="IPR000731">
    <property type="entry name" value="SSD"/>
</dbReference>
<evidence type="ECO:0000313" key="8">
    <source>
        <dbReference type="EMBL" id="EDM64306.1"/>
    </source>
</evidence>
<feature type="transmembrane region" description="Helical" evidence="6">
    <location>
        <begin position="584"/>
        <end position="604"/>
    </location>
</feature>
<dbReference type="GO" id="GO:0005886">
    <property type="term" value="C:plasma membrane"/>
    <property type="evidence" value="ECO:0007669"/>
    <property type="project" value="UniProtKB-SubCell"/>
</dbReference>
<feature type="transmembrane region" description="Helical" evidence="6">
    <location>
        <begin position="306"/>
        <end position="333"/>
    </location>
</feature>
<dbReference type="Proteomes" id="UP000004016">
    <property type="component" value="Unassembled WGS sequence"/>
</dbReference>
<comment type="caution">
    <text evidence="8">The sequence shown here is derived from an EMBL/GenBank/DDBJ whole genome shotgun (WGS) entry which is preliminary data.</text>
</comment>
<dbReference type="Gene3D" id="1.20.1640.10">
    <property type="entry name" value="Multidrug efflux transporter AcrB transmembrane domain"/>
    <property type="match status" value="2"/>
</dbReference>
<keyword evidence="3 6" id="KW-0812">Transmembrane</keyword>
<feature type="transmembrane region" description="Helical" evidence="6">
    <location>
        <begin position="339"/>
        <end position="365"/>
    </location>
</feature>
<evidence type="ECO:0000256" key="1">
    <source>
        <dbReference type="ARBA" id="ARBA00004651"/>
    </source>
</evidence>
<dbReference type="EMBL" id="AAXB02000001">
    <property type="protein sequence ID" value="EDM64306.1"/>
    <property type="molecule type" value="Genomic_DNA"/>
</dbReference>
<protein>
    <recommendedName>
        <fullName evidence="7">SSD domain-containing protein</fullName>
    </recommendedName>
</protein>
<reference evidence="8 9" key="2">
    <citation type="submission" date="2007-04" db="EMBL/GenBank/DDBJ databases">
        <title>Draft genome sequence of Dorea longicatena (DSM 13814).</title>
        <authorList>
            <person name="Sudarsanam P."/>
            <person name="Ley R."/>
            <person name="Guruge J."/>
            <person name="Turnbaugh P.J."/>
            <person name="Mahowald M."/>
            <person name="Liep D."/>
            <person name="Gordon J."/>
        </authorList>
    </citation>
    <scope>NUCLEOTIDE SEQUENCE [LARGE SCALE GENOMIC DNA]</scope>
    <source>
        <strain evidence="8 9">DSM 13814</strain>
    </source>
</reference>
<keyword evidence="2" id="KW-1003">Cell membrane</keyword>
<dbReference type="InterPro" id="IPR050545">
    <property type="entry name" value="Mycobact_MmpL"/>
</dbReference>
<evidence type="ECO:0000256" key="5">
    <source>
        <dbReference type="ARBA" id="ARBA00023136"/>
    </source>
</evidence>
<dbReference type="SUPFAM" id="SSF82866">
    <property type="entry name" value="Multidrug efflux transporter AcrB transmembrane domain"/>
    <property type="match status" value="2"/>
</dbReference>
<keyword evidence="4 6" id="KW-1133">Transmembrane helix</keyword>
<evidence type="ECO:0000256" key="6">
    <source>
        <dbReference type="SAM" id="Phobius"/>
    </source>
</evidence>
<gene>
    <name evidence="8" type="ORF">DORLON_00152</name>
</gene>
<proteinExistence type="predicted"/>
<evidence type="ECO:0000256" key="2">
    <source>
        <dbReference type="ARBA" id="ARBA00022475"/>
    </source>
</evidence>
<keyword evidence="5 6" id="KW-0472">Membrane</keyword>
<comment type="subcellular location">
    <subcellularLocation>
        <location evidence="1">Cell membrane</location>
        <topology evidence="1">Multi-pass membrane protein</topology>
    </subcellularLocation>
</comment>
<feature type="transmembrane region" description="Helical" evidence="6">
    <location>
        <begin position="214"/>
        <end position="231"/>
    </location>
</feature>
<evidence type="ECO:0000256" key="4">
    <source>
        <dbReference type="ARBA" id="ARBA00022989"/>
    </source>
</evidence>
<feature type="domain" description="SSD" evidence="7">
    <location>
        <begin position="582"/>
        <end position="711"/>
    </location>
</feature>
<feature type="transmembrane region" description="Helical" evidence="6">
    <location>
        <begin position="558"/>
        <end position="577"/>
    </location>
</feature>
<feature type="transmembrane region" description="Helical" evidence="6">
    <location>
        <begin position="392"/>
        <end position="409"/>
    </location>
</feature>
<name>A6BCY9_9FIRM</name>
<dbReference type="PROSITE" id="PS50156">
    <property type="entry name" value="SSD"/>
    <property type="match status" value="1"/>
</dbReference>
<reference evidence="8 9" key="1">
    <citation type="submission" date="2007-03" db="EMBL/GenBank/DDBJ databases">
        <authorList>
            <person name="Fulton L."/>
            <person name="Clifton S."/>
            <person name="Fulton B."/>
            <person name="Xu J."/>
            <person name="Minx P."/>
            <person name="Pepin K.H."/>
            <person name="Johnson M."/>
            <person name="Thiruvilangam P."/>
            <person name="Bhonagiri V."/>
            <person name="Nash W.E."/>
            <person name="Mardis E.R."/>
            <person name="Wilson R.K."/>
        </authorList>
    </citation>
    <scope>NUCLEOTIDE SEQUENCE [LARGE SCALE GENOMIC DNA]</scope>
    <source>
        <strain evidence="8 9">DSM 13814</strain>
    </source>
</reference>
<evidence type="ECO:0000313" key="9">
    <source>
        <dbReference type="Proteomes" id="UP000004016"/>
    </source>
</evidence>
<evidence type="ECO:0000259" key="7">
    <source>
        <dbReference type="PROSITE" id="PS50156"/>
    </source>
</evidence>
<dbReference type="eggNOG" id="COG1033">
    <property type="taxonomic scope" value="Bacteria"/>
</dbReference>
<feature type="transmembrane region" description="Helical" evidence="6">
    <location>
        <begin position="683"/>
        <end position="712"/>
    </location>
</feature>
<feature type="transmembrane region" description="Helical" evidence="6">
    <location>
        <begin position="610"/>
        <end position="630"/>
    </location>
</feature>
<organism evidence="8 9">
    <name type="scientific">Dorea longicatena DSM 13814</name>
    <dbReference type="NCBI Taxonomy" id="411462"/>
    <lineage>
        <taxon>Bacteria</taxon>
        <taxon>Bacillati</taxon>
        <taxon>Bacillota</taxon>
        <taxon>Clostridia</taxon>
        <taxon>Lachnospirales</taxon>
        <taxon>Lachnospiraceae</taxon>
        <taxon>Dorea</taxon>
    </lineage>
</organism>
<evidence type="ECO:0000256" key="3">
    <source>
        <dbReference type="ARBA" id="ARBA00022692"/>
    </source>
</evidence>
<dbReference type="AlphaFoldDB" id="A6BCY9"/>
<sequence length="726" mass="80323">MYIAIRYKNDQWSKMLIRVRRNKKGCKKMIIKGGAVMNMVAFGKKVVKFRIPILIISILLLIPAGLGYVNTRVNYDVLTYLPEDIETMQGQDILVKDFGTGAFSMFIVDGMEDKDVSALKAKIEKVDHVQKVLWYDSLADISMPKSMMPKDVYEVFNSDTGTMMAIFFDEGTSSDGTMEAIGEIRKLAGKQCFLSGMSAIVTDTKNLAEKETPLYVLIAVVLAVIVLGLTMDSYFIPLLFMLSIGMAIIYNLGSNYFLGEISYITKALAAVLQLGVTLDYSIFLMHSYEEQQARYNGDKERAMAHAISQTFSSVIGSSVTTVAGFIALCFMTFTLGMDIGVVMVKGVVLGVIACVTILPSMILCCDKWITKTMHKPFLPDIGRISDKVTKRYMIYVIIFLVLLFPAIYGNNHTSVYYNLDETLPKDLPSIIANEKLKEDYDMNTTHMILVDSSVESADVAKMINKMDDVNGVKWALGLDALIGPAIPQSMIPDSVTEMLKNDKYQLLLVNSEYKVASDELNAQIKELNKILHKYDKGGMLIGEGPLTADLIDITDTDFKTVSVVSIGIIFVIILILFKSISLPIILVGVIEFAIFVNMGIPYYTGTKLPFVASIVIGTIQLGSTVDYAILMTTRYKRERNHGAEKYDAITTAHRASAQSIMVSALSFFAATIGVGLYSNIDMISSLCILMARGAIISMIVVIFVLPSMFMVFDKVIVKTSKGFLPK</sequence>